<dbReference type="SUPFAM" id="SSF57667">
    <property type="entry name" value="beta-beta-alpha zinc fingers"/>
    <property type="match status" value="2"/>
</dbReference>
<dbReference type="SMART" id="SM00355">
    <property type="entry name" value="ZnF_C2H2"/>
    <property type="match status" value="3"/>
</dbReference>
<keyword evidence="11" id="KW-1185">Reference proteome</keyword>
<feature type="signal peptide" evidence="8">
    <location>
        <begin position="1"/>
        <end position="18"/>
    </location>
</feature>
<dbReference type="InterPro" id="IPR050888">
    <property type="entry name" value="ZnF_C2H2-type_TF"/>
</dbReference>
<dbReference type="GO" id="GO:0005634">
    <property type="term" value="C:nucleus"/>
    <property type="evidence" value="ECO:0007669"/>
    <property type="project" value="UniProtKB-SubCell"/>
</dbReference>
<feature type="domain" description="C2H2-type" evidence="9">
    <location>
        <begin position="54"/>
        <end position="82"/>
    </location>
</feature>
<reference evidence="10" key="1">
    <citation type="submission" date="2020-05" db="UniProtKB">
        <authorList>
            <consortium name="EnsemblMetazoa"/>
        </authorList>
    </citation>
    <scope>IDENTIFICATION</scope>
    <source>
        <strain evidence="10">Jacobina</strain>
    </source>
</reference>
<comment type="subcellular location">
    <subcellularLocation>
        <location evidence="1">Nucleus</location>
    </subcellularLocation>
</comment>
<feature type="domain" description="C2H2-type" evidence="9">
    <location>
        <begin position="83"/>
        <end position="110"/>
    </location>
</feature>
<evidence type="ECO:0000256" key="7">
    <source>
        <dbReference type="PROSITE-ProRule" id="PRU00042"/>
    </source>
</evidence>
<dbReference type="VEuPathDB" id="VectorBase:LLOJ003865"/>
<keyword evidence="8" id="KW-0732">Signal</keyword>
<organism evidence="10 11">
    <name type="scientific">Lutzomyia longipalpis</name>
    <name type="common">Sand fly</name>
    <dbReference type="NCBI Taxonomy" id="7200"/>
    <lineage>
        <taxon>Eukaryota</taxon>
        <taxon>Metazoa</taxon>
        <taxon>Ecdysozoa</taxon>
        <taxon>Arthropoda</taxon>
        <taxon>Hexapoda</taxon>
        <taxon>Insecta</taxon>
        <taxon>Pterygota</taxon>
        <taxon>Neoptera</taxon>
        <taxon>Endopterygota</taxon>
        <taxon>Diptera</taxon>
        <taxon>Nematocera</taxon>
        <taxon>Psychodoidea</taxon>
        <taxon>Psychodidae</taxon>
        <taxon>Lutzomyia</taxon>
        <taxon>Lutzomyia</taxon>
    </lineage>
</organism>
<evidence type="ECO:0000256" key="4">
    <source>
        <dbReference type="ARBA" id="ARBA00022771"/>
    </source>
</evidence>
<accession>A0A1B0CHF3</accession>
<keyword evidence="3" id="KW-0677">Repeat</keyword>
<dbReference type="EMBL" id="AJWK01012312">
    <property type="status" value="NOT_ANNOTATED_CDS"/>
    <property type="molecule type" value="Genomic_DNA"/>
</dbReference>
<dbReference type="Proteomes" id="UP000092461">
    <property type="component" value="Unassembled WGS sequence"/>
</dbReference>
<evidence type="ECO:0000259" key="9">
    <source>
        <dbReference type="PROSITE" id="PS50157"/>
    </source>
</evidence>
<keyword evidence="6" id="KW-0539">Nucleus</keyword>
<dbReference type="Pfam" id="PF12874">
    <property type="entry name" value="zf-met"/>
    <property type="match status" value="1"/>
</dbReference>
<sequence>MLLHCLLLGKLLVTNWTAVGLLTVSVKSLQKVKDKSDEDEEKDKTPIEDEPKSFDCAFCNRTFQKKGRLKNHIEGQHMQTKIYPCPDCGKEFTLSAALYRHREIHHSTQSFACDTCGKAFKTRIYLNKHKNIHSETRKPK</sequence>
<evidence type="ECO:0000256" key="6">
    <source>
        <dbReference type="ARBA" id="ARBA00023242"/>
    </source>
</evidence>
<evidence type="ECO:0000256" key="1">
    <source>
        <dbReference type="ARBA" id="ARBA00004123"/>
    </source>
</evidence>
<keyword evidence="4 7" id="KW-0863">Zinc-finger</keyword>
<dbReference type="GO" id="GO:0008270">
    <property type="term" value="F:zinc ion binding"/>
    <property type="evidence" value="ECO:0007669"/>
    <property type="project" value="UniProtKB-KW"/>
</dbReference>
<dbReference type="Gene3D" id="3.30.160.60">
    <property type="entry name" value="Classic Zinc Finger"/>
    <property type="match status" value="2"/>
</dbReference>
<dbReference type="VEuPathDB" id="VectorBase:LLONM1_008575"/>
<dbReference type="PROSITE" id="PS50157">
    <property type="entry name" value="ZINC_FINGER_C2H2_2"/>
    <property type="match status" value="3"/>
</dbReference>
<dbReference type="InterPro" id="IPR036236">
    <property type="entry name" value="Znf_C2H2_sf"/>
</dbReference>
<evidence type="ECO:0000313" key="11">
    <source>
        <dbReference type="Proteomes" id="UP000092461"/>
    </source>
</evidence>
<name>A0A1B0CHF3_LUTLO</name>
<dbReference type="EMBL" id="AJWK01012313">
    <property type="status" value="NOT_ANNOTATED_CDS"/>
    <property type="molecule type" value="Genomic_DNA"/>
</dbReference>
<dbReference type="PANTHER" id="PTHR24406">
    <property type="entry name" value="TRANSCRIPTIONAL REPRESSOR CTCFL-RELATED"/>
    <property type="match status" value="1"/>
</dbReference>
<dbReference type="Pfam" id="PF00096">
    <property type="entry name" value="zf-C2H2"/>
    <property type="match status" value="2"/>
</dbReference>
<protein>
    <recommendedName>
        <fullName evidence="9">C2H2-type domain-containing protein</fullName>
    </recommendedName>
</protein>
<dbReference type="InterPro" id="IPR013087">
    <property type="entry name" value="Znf_C2H2_type"/>
</dbReference>
<proteinExistence type="predicted"/>
<evidence type="ECO:0000313" key="10">
    <source>
        <dbReference type="EnsemblMetazoa" id="LLOJ003865-PA"/>
    </source>
</evidence>
<feature type="domain" description="C2H2-type" evidence="9">
    <location>
        <begin position="111"/>
        <end position="138"/>
    </location>
</feature>
<dbReference type="PROSITE" id="PS00028">
    <property type="entry name" value="ZINC_FINGER_C2H2_1"/>
    <property type="match status" value="3"/>
</dbReference>
<dbReference type="EMBL" id="AJWK01012314">
    <property type="status" value="NOT_ANNOTATED_CDS"/>
    <property type="molecule type" value="Genomic_DNA"/>
</dbReference>
<evidence type="ECO:0000256" key="5">
    <source>
        <dbReference type="ARBA" id="ARBA00022833"/>
    </source>
</evidence>
<keyword evidence="5" id="KW-0862">Zinc</keyword>
<dbReference type="EnsemblMetazoa" id="LLOJ003865-RA">
    <property type="protein sequence ID" value="LLOJ003865-PA"/>
    <property type="gene ID" value="LLOJ003865"/>
</dbReference>
<dbReference type="AlphaFoldDB" id="A0A1B0CHF3"/>
<keyword evidence="2" id="KW-0479">Metal-binding</keyword>
<dbReference type="FunFam" id="3.30.160.60:FF:000706">
    <property type="entry name" value="Zinc finger protein"/>
    <property type="match status" value="1"/>
</dbReference>
<evidence type="ECO:0000256" key="2">
    <source>
        <dbReference type="ARBA" id="ARBA00022723"/>
    </source>
</evidence>
<evidence type="ECO:0000256" key="3">
    <source>
        <dbReference type="ARBA" id="ARBA00022737"/>
    </source>
</evidence>
<evidence type="ECO:0000256" key="8">
    <source>
        <dbReference type="SAM" id="SignalP"/>
    </source>
</evidence>
<feature type="chain" id="PRO_5008405738" description="C2H2-type domain-containing protein" evidence="8">
    <location>
        <begin position="19"/>
        <end position="140"/>
    </location>
</feature>